<dbReference type="AlphaFoldDB" id="A0A7Y9FKD4"/>
<proteinExistence type="predicted"/>
<dbReference type="GO" id="GO:0003677">
    <property type="term" value="F:DNA binding"/>
    <property type="evidence" value="ECO:0007669"/>
    <property type="project" value="UniProtKB-KW"/>
</dbReference>
<keyword evidence="2" id="KW-1185">Reference proteome</keyword>
<organism evidence="1 2">
    <name type="scientific">Sphingomonas melonis</name>
    <dbReference type="NCBI Taxonomy" id="152682"/>
    <lineage>
        <taxon>Bacteria</taxon>
        <taxon>Pseudomonadati</taxon>
        <taxon>Pseudomonadota</taxon>
        <taxon>Alphaproteobacteria</taxon>
        <taxon>Sphingomonadales</taxon>
        <taxon>Sphingomonadaceae</taxon>
        <taxon>Sphingomonas</taxon>
    </lineage>
</organism>
<dbReference type="Proteomes" id="UP000517753">
    <property type="component" value="Unassembled WGS sequence"/>
</dbReference>
<protein>
    <submittedName>
        <fullName evidence="1">DNA-binding transcriptional ArsR family regulator</fullName>
    </submittedName>
</protein>
<reference evidence="1 2" key="1">
    <citation type="submission" date="2020-08" db="EMBL/GenBank/DDBJ databases">
        <title>The Agave Microbiome: Exploring the role of microbial communities in plant adaptations to desert environments.</title>
        <authorList>
            <person name="Partida-Martinez L.P."/>
        </authorList>
    </citation>
    <scope>NUCLEOTIDE SEQUENCE [LARGE SCALE GENOMIC DNA]</scope>
    <source>
        <strain evidence="1 2">AS2.3</strain>
    </source>
</reference>
<accession>A0A7Y9FKD4</accession>
<evidence type="ECO:0000313" key="2">
    <source>
        <dbReference type="Proteomes" id="UP000517753"/>
    </source>
</evidence>
<name>A0A7Y9FKD4_9SPHN</name>
<gene>
    <name evidence="1" type="ORF">HD841_000697</name>
</gene>
<evidence type="ECO:0000313" key="1">
    <source>
        <dbReference type="EMBL" id="NYD88928.1"/>
    </source>
</evidence>
<dbReference type="EMBL" id="JACCBY010000001">
    <property type="protein sequence ID" value="NYD88928.1"/>
    <property type="molecule type" value="Genomic_DNA"/>
</dbReference>
<dbReference type="RefSeq" id="WP_179507463.1">
    <property type="nucleotide sequence ID" value="NZ_JACCBY010000001.1"/>
</dbReference>
<sequence>MSTTTTLKLAEKMLAASRVVSSHLPAGFSPPTPMNLLLELFIAEENALYPGAADLGRHDGMSPRLVDRWLIALLHEGLIEKNNEAVALTDQGFNAVVRVLEAMFNAQRLLD</sequence>
<keyword evidence="1" id="KW-0238">DNA-binding</keyword>
<comment type="caution">
    <text evidence="1">The sequence shown here is derived from an EMBL/GenBank/DDBJ whole genome shotgun (WGS) entry which is preliminary data.</text>
</comment>